<dbReference type="EMBL" id="BGPR01047709">
    <property type="protein sequence ID" value="GBO24756.1"/>
    <property type="molecule type" value="Genomic_DNA"/>
</dbReference>
<reference evidence="3 6" key="1">
    <citation type="journal article" date="2019" name="Sci. Rep.">
        <title>Orb-weaving spider Araneus ventricosus genome elucidates the spidroin gene catalogue.</title>
        <authorList>
            <person name="Kono N."/>
            <person name="Nakamura H."/>
            <person name="Ohtoshi R."/>
            <person name="Moran D.A.P."/>
            <person name="Shinohara A."/>
            <person name="Yoshida Y."/>
            <person name="Fujiwara M."/>
            <person name="Mori M."/>
            <person name="Tomita M."/>
            <person name="Arakawa K."/>
        </authorList>
    </citation>
    <scope>NUCLEOTIDE SEQUENCE [LARGE SCALE GENOMIC DNA]</scope>
</reference>
<organism evidence="3 6">
    <name type="scientific">Araneus ventricosus</name>
    <name type="common">Orbweaver spider</name>
    <name type="synonym">Epeira ventricosa</name>
    <dbReference type="NCBI Taxonomy" id="182803"/>
    <lineage>
        <taxon>Eukaryota</taxon>
        <taxon>Metazoa</taxon>
        <taxon>Ecdysozoa</taxon>
        <taxon>Arthropoda</taxon>
        <taxon>Chelicerata</taxon>
        <taxon>Arachnida</taxon>
        <taxon>Araneae</taxon>
        <taxon>Araneomorphae</taxon>
        <taxon>Entelegynae</taxon>
        <taxon>Araneoidea</taxon>
        <taxon>Araneidae</taxon>
        <taxon>Araneus</taxon>
    </lineage>
</organism>
<feature type="region of interest" description="Disordered" evidence="1">
    <location>
        <begin position="1"/>
        <end position="38"/>
    </location>
</feature>
<evidence type="ECO:0000313" key="4">
    <source>
        <dbReference type="EMBL" id="GBO24770.1"/>
    </source>
</evidence>
<keyword evidence="6" id="KW-1185">Reference proteome</keyword>
<name>A0A4Y2VK97_ARAVE</name>
<evidence type="ECO:0000313" key="6">
    <source>
        <dbReference type="Proteomes" id="UP000499080"/>
    </source>
</evidence>
<sequence length="120" mass="13357">MKGSTSKTNNTISTAEKISTSHKTSSHEVTNPIPTKDNISTHQSALKCFETTEPTSVDMELLPMAVLPPLEKRILQSRESDADAKMSFSSASTEDALECRRIWKTHLQLSVLYPLPNLKR</sequence>
<dbReference type="EMBL" id="BGPR01047734">
    <property type="protein sequence ID" value="GBO24779.1"/>
    <property type="molecule type" value="Genomic_DNA"/>
</dbReference>
<dbReference type="AlphaFoldDB" id="A0A4Y2VK97"/>
<accession>A0A4Y2VK97</accession>
<evidence type="ECO:0000256" key="1">
    <source>
        <dbReference type="SAM" id="MobiDB-lite"/>
    </source>
</evidence>
<dbReference type="EMBL" id="BGPR01047716">
    <property type="protein sequence ID" value="GBO24764.1"/>
    <property type="molecule type" value="Genomic_DNA"/>
</dbReference>
<evidence type="ECO:0000313" key="3">
    <source>
        <dbReference type="EMBL" id="GBO24764.1"/>
    </source>
</evidence>
<comment type="caution">
    <text evidence="3">The sequence shown here is derived from an EMBL/GenBank/DDBJ whole genome shotgun (WGS) entry which is preliminary data.</text>
</comment>
<protein>
    <submittedName>
        <fullName evidence="3">Uncharacterized protein</fullName>
    </submittedName>
</protein>
<dbReference type="Proteomes" id="UP000499080">
    <property type="component" value="Unassembled WGS sequence"/>
</dbReference>
<proteinExistence type="predicted"/>
<dbReference type="EMBL" id="BGPR01047723">
    <property type="protein sequence ID" value="GBO24770.1"/>
    <property type="molecule type" value="Genomic_DNA"/>
</dbReference>
<evidence type="ECO:0000313" key="2">
    <source>
        <dbReference type="EMBL" id="GBO24756.1"/>
    </source>
</evidence>
<evidence type="ECO:0000313" key="5">
    <source>
        <dbReference type="EMBL" id="GBO24779.1"/>
    </source>
</evidence>
<gene>
    <name evidence="3" type="ORF">AVEN_166117_1</name>
    <name evidence="4" type="ORF">AVEN_213037_1</name>
    <name evidence="5" type="ORF">AVEN_6972_1</name>
    <name evidence="2" type="ORF">AVEN_8338_1</name>
</gene>